<dbReference type="Pfam" id="PF05761">
    <property type="entry name" value="5_nucleotid"/>
    <property type="match status" value="1"/>
</dbReference>
<comment type="caution">
    <text evidence="5">The sequence shown here is derived from an EMBL/GenBank/DDBJ whole genome shotgun (WGS) entry which is preliminary data.</text>
</comment>
<name>A0AAD9QDJ2_ACRCE</name>
<reference evidence="5" key="2">
    <citation type="journal article" date="2023" name="Science">
        <title>Genomic signatures of disease resistance in endangered staghorn corals.</title>
        <authorList>
            <person name="Vollmer S.V."/>
            <person name="Selwyn J.D."/>
            <person name="Despard B.A."/>
            <person name="Roesel C.L."/>
        </authorList>
    </citation>
    <scope>NUCLEOTIDE SEQUENCE</scope>
    <source>
        <strain evidence="5">K2</strain>
    </source>
</reference>
<dbReference type="PANTHER" id="PTHR12103">
    <property type="entry name" value="5'-NUCLEOTIDASE DOMAIN-CONTAINING"/>
    <property type="match status" value="1"/>
</dbReference>
<dbReference type="GO" id="GO:0008253">
    <property type="term" value="F:5'-nucleotidase activity"/>
    <property type="evidence" value="ECO:0007669"/>
    <property type="project" value="TreeGrafter"/>
</dbReference>
<sequence>MASAQGTLKQLTLDNLETYVVKEDAKEWAQDLYIDQQWLLIHRSQNGSDGKGFELQKIVNVFKKILSHLLDEKDEVGNTTKKWTTYFDYVGVNARKPLFFGEGTALRRVDTETGTLRIGRYSGELKEGQIFSGGKLSHKAPWKAITIQQEEQHQSMKLTPYIAVKVYSHLACNSSSKQHNERFYKDLEHLQKNTGAGHIKKAHDTTYPQTHQNKSDLVTDLTENPNNQEINLLLGGVTQASVNAIFIFRLTYPQTIHISNPNTQTNWETRSEESITTSNTQETETITKRFQLPSTENKTLKGIKEK</sequence>
<dbReference type="InterPro" id="IPR023214">
    <property type="entry name" value="HAD_sf"/>
</dbReference>
<evidence type="ECO:0000256" key="2">
    <source>
        <dbReference type="ARBA" id="ARBA00022723"/>
    </source>
</evidence>
<evidence type="ECO:0000256" key="4">
    <source>
        <dbReference type="ARBA" id="ARBA00022842"/>
    </source>
</evidence>
<evidence type="ECO:0000256" key="1">
    <source>
        <dbReference type="ARBA" id="ARBA00009589"/>
    </source>
</evidence>
<proteinExistence type="inferred from homology"/>
<keyword evidence="4" id="KW-0460">Magnesium</keyword>
<accession>A0AAD9QDJ2</accession>
<reference evidence="5" key="1">
    <citation type="journal article" date="2023" name="G3 (Bethesda)">
        <title>Whole genome assembly and annotation of the endangered Caribbean coral Acropora cervicornis.</title>
        <authorList>
            <person name="Selwyn J.D."/>
            <person name="Vollmer S.V."/>
        </authorList>
    </citation>
    <scope>NUCLEOTIDE SEQUENCE</scope>
    <source>
        <strain evidence="5">K2</strain>
    </source>
</reference>
<dbReference type="Proteomes" id="UP001249851">
    <property type="component" value="Unassembled WGS sequence"/>
</dbReference>
<gene>
    <name evidence="5" type="ORF">P5673_017895</name>
</gene>
<evidence type="ECO:0000313" key="6">
    <source>
        <dbReference type="Proteomes" id="UP001249851"/>
    </source>
</evidence>
<protein>
    <submittedName>
        <fullName evidence="5">Cytosolic purine 5'-nucleotidase</fullName>
    </submittedName>
</protein>
<dbReference type="InterPro" id="IPR008380">
    <property type="entry name" value="HAD-SF_hydro_IG_5-nucl"/>
</dbReference>
<keyword evidence="2" id="KW-0479">Metal-binding</keyword>
<dbReference type="Gene3D" id="3.40.50.1000">
    <property type="entry name" value="HAD superfamily/HAD-like"/>
    <property type="match status" value="1"/>
</dbReference>
<keyword evidence="3" id="KW-0378">Hydrolase</keyword>
<evidence type="ECO:0000313" key="5">
    <source>
        <dbReference type="EMBL" id="KAK2559297.1"/>
    </source>
</evidence>
<dbReference type="PANTHER" id="PTHR12103:SF15">
    <property type="entry name" value="CYTOSOLIC PURINE 5'-NUCLEOTIDASE"/>
    <property type="match status" value="1"/>
</dbReference>
<dbReference type="GO" id="GO:0046872">
    <property type="term" value="F:metal ion binding"/>
    <property type="evidence" value="ECO:0007669"/>
    <property type="project" value="UniProtKB-KW"/>
</dbReference>
<keyword evidence="6" id="KW-1185">Reference proteome</keyword>
<dbReference type="SUPFAM" id="SSF56784">
    <property type="entry name" value="HAD-like"/>
    <property type="match status" value="1"/>
</dbReference>
<organism evidence="5 6">
    <name type="scientific">Acropora cervicornis</name>
    <name type="common">Staghorn coral</name>
    <dbReference type="NCBI Taxonomy" id="6130"/>
    <lineage>
        <taxon>Eukaryota</taxon>
        <taxon>Metazoa</taxon>
        <taxon>Cnidaria</taxon>
        <taxon>Anthozoa</taxon>
        <taxon>Hexacorallia</taxon>
        <taxon>Scleractinia</taxon>
        <taxon>Astrocoeniina</taxon>
        <taxon>Acroporidae</taxon>
        <taxon>Acropora</taxon>
    </lineage>
</organism>
<evidence type="ECO:0000256" key="3">
    <source>
        <dbReference type="ARBA" id="ARBA00022801"/>
    </source>
</evidence>
<dbReference type="AlphaFoldDB" id="A0AAD9QDJ2"/>
<comment type="similarity">
    <text evidence="1">Belongs to the 5'(3')-deoxyribonucleotidase family.</text>
</comment>
<dbReference type="InterPro" id="IPR036412">
    <property type="entry name" value="HAD-like_sf"/>
</dbReference>
<dbReference type="EMBL" id="JARQWQ010000040">
    <property type="protein sequence ID" value="KAK2559297.1"/>
    <property type="molecule type" value="Genomic_DNA"/>
</dbReference>